<comment type="caution">
    <text evidence="2">The sequence shown here is derived from an EMBL/GenBank/DDBJ whole genome shotgun (WGS) entry which is preliminary data.</text>
</comment>
<dbReference type="AlphaFoldDB" id="A0A852ZKJ8"/>
<gene>
    <name evidence="2" type="ORF">F4554_006219</name>
</gene>
<dbReference type="EMBL" id="JACBZH010000001">
    <property type="protein sequence ID" value="NYH93581.1"/>
    <property type="molecule type" value="Genomic_DNA"/>
</dbReference>
<evidence type="ECO:0000259" key="1">
    <source>
        <dbReference type="SMART" id="SM01248"/>
    </source>
</evidence>
<dbReference type="Pfam" id="PF07689">
    <property type="entry name" value="KaiB"/>
    <property type="match status" value="1"/>
</dbReference>
<dbReference type="RefSeq" id="WP_179791088.1">
    <property type="nucleotide sequence ID" value="NZ_BAAARR010000012.1"/>
</dbReference>
<dbReference type="GO" id="GO:0048511">
    <property type="term" value="P:rhythmic process"/>
    <property type="evidence" value="ECO:0007669"/>
    <property type="project" value="InterPro"/>
</dbReference>
<evidence type="ECO:0000313" key="3">
    <source>
        <dbReference type="Proteomes" id="UP000579605"/>
    </source>
</evidence>
<name>A0A852ZKJ8_9ACTN</name>
<proteinExistence type="predicted"/>
<dbReference type="InterPro" id="IPR011649">
    <property type="entry name" value="KaiB_domain"/>
</dbReference>
<dbReference type="Gene3D" id="3.40.30.10">
    <property type="entry name" value="Glutaredoxin"/>
    <property type="match status" value="1"/>
</dbReference>
<sequence length="108" mass="11934">MGFPTSTRFVLTLFVVGRSGDSLHAQEQLTALCEALVPGRYELSVVDVDEEPDLAEQERIVLTPTVVRTEPLPAIRVVGDLSDDERTSAALGLPTPFQSRIERLRDEQ</sequence>
<dbReference type="Proteomes" id="UP000579605">
    <property type="component" value="Unassembled WGS sequence"/>
</dbReference>
<dbReference type="PANTHER" id="PTHR41709">
    <property type="entry name" value="KAIB-LIKE PROTEIN 1"/>
    <property type="match status" value="1"/>
</dbReference>
<dbReference type="PANTHER" id="PTHR41709:SF2">
    <property type="entry name" value="CIRCADIAN CLOCK PROTEIN KAIB2"/>
    <property type="match status" value="1"/>
</dbReference>
<dbReference type="SUPFAM" id="SSF52833">
    <property type="entry name" value="Thioredoxin-like"/>
    <property type="match status" value="1"/>
</dbReference>
<organism evidence="2 3">
    <name type="scientific">Actinopolymorpha rutila</name>
    <dbReference type="NCBI Taxonomy" id="446787"/>
    <lineage>
        <taxon>Bacteria</taxon>
        <taxon>Bacillati</taxon>
        <taxon>Actinomycetota</taxon>
        <taxon>Actinomycetes</taxon>
        <taxon>Propionibacteriales</taxon>
        <taxon>Actinopolymorphaceae</taxon>
        <taxon>Actinopolymorpha</taxon>
    </lineage>
</organism>
<feature type="domain" description="KaiB" evidence="1">
    <location>
        <begin position="12"/>
        <end position="93"/>
    </location>
</feature>
<reference evidence="2 3" key="1">
    <citation type="submission" date="2020-07" db="EMBL/GenBank/DDBJ databases">
        <title>Sequencing the genomes of 1000 actinobacteria strains.</title>
        <authorList>
            <person name="Klenk H.-P."/>
        </authorList>
    </citation>
    <scope>NUCLEOTIDE SEQUENCE [LARGE SCALE GENOMIC DNA]</scope>
    <source>
        <strain evidence="2 3">DSM 18448</strain>
    </source>
</reference>
<dbReference type="InterPro" id="IPR036249">
    <property type="entry name" value="Thioredoxin-like_sf"/>
</dbReference>
<evidence type="ECO:0000313" key="2">
    <source>
        <dbReference type="EMBL" id="NYH93581.1"/>
    </source>
</evidence>
<accession>A0A852ZKJ8</accession>
<dbReference type="InterPro" id="IPR039022">
    <property type="entry name" value="KaiB-like"/>
</dbReference>
<protein>
    <submittedName>
        <fullName evidence="2">Circadian clock protein KaiB</fullName>
    </submittedName>
</protein>
<dbReference type="SMART" id="SM01248">
    <property type="entry name" value="KaiB"/>
    <property type="match status" value="1"/>
</dbReference>
<keyword evidence="3" id="KW-1185">Reference proteome</keyword>